<keyword evidence="2" id="KW-1185">Reference proteome</keyword>
<name>A0A8K0HTN2_9ROSA</name>
<reference evidence="1" key="1">
    <citation type="submission" date="2020-03" db="EMBL/GenBank/DDBJ databases">
        <title>A high-quality chromosome-level genome assembly of a woody plant with both climbing and erect habits, Rhamnella rubrinervis.</title>
        <authorList>
            <person name="Lu Z."/>
            <person name="Yang Y."/>
            <person name="Zhu X."/>
            <person name="Sun Y."/>
        </authorList>
    </citation>
    <scope>NUCLEOTIDE SEQUENCE</scope>
    <source>
        <strain evidence="1">BYM</strain>
        <tissue evidence="1">Leaf</tissue>
    </source>
</reference>
<dbReference type="EMBL" id="VOIH02000001">
    <property type="protein sequence ID" value="KAF3457875.1"/>
    <property type="molecule type" value="Genomic_DNA"/>
</dbReference>
<evidence type="ECO:0000313" key="1">
    <source>
        <dbReference type="EMBL" id="KAF3457875.1"/>
    </source>
</evidence>
<comment type="caution">
    <text evidence="1">The sequence shown here is derived from an EMBL/GenBank/DDBJ whole genome shotgun (WGS) entry which is preliminary data.</text>
</comment>
<protein>
    <submittedName>
        <fullName evidence="1">Uncharacterized protein</fullName>
    </submittedName>
</protein>
<gene>
    <name evidence="1" type="ORF">FNV43_RR02535</name>
</gene>
<dbReference type="Proteomes" id="UP000796880">
    <property type="component" value="Unassembled WGS sequence"/>
</dbReference>
<dbReference type="AlphaFoldDB" id="A0A8K0HTN2"/>
<organism evidence="1 2">
    <name type="scientific">Rhamnella rubrinervis</name>
    <dbReference type="NCBI Taxonomy" id="2594499"/>
    <lineage>
        <taxon>Eukaryota</taxon>
        <taxon>Viridiplantae</taxon>
        <taxon>Streptophyta</taxon>
        <taxon>Embryophyta</taxon>
        <taxon>Tracheophyta</taxon>
        <taxon>Spermatophyta</taxon>
        <taxon>Magnoliopsida</taxon>
        <taxon>eudicotyledons</taxon>
        <taxon>Gunneridae</taxon>
        <taxon>Pentapetalae</taxon>
        <taxon>rosids</taxon>
        <taxon>fabids</taxon>
        <taxon>Rosales</taxon>
        <taxon>Rhamnaceae</taxon>
        <taxon>rhamnoid group</taxon>
        <taxon>Rhamneae</taxon>
        <taxon>Rhamnella</taxon>
    </lineage>
</organism>
<evidence type="ECO:0000313" key="2">
    <source>
        <dbReference type="Proteomes" id="UP000796880"/>
    </source>
</evidence>
<proteinExistence type="predicted"/>
<sequence length="128" mass="14637">MIRFGRRSEPVEVGRITVSRPYPRELRVHRRKWFRLIAIGFKSPFRLRGVGIEFCKELGIGVLELTGFGGFFGFGGSEVGSRIRGSAKESRCGKCSVPRYRSYLQNMSMRKPLLRPLLQQLSVKMQGE</sequence>
<accession>A0A8K0HTN2</accession>